<evidence type="ECO:0000313" key="3">
    <source>
        <dbReference type="Proteomes" id="UP000002316"/>
    </source>
</evidence>
<keyword evidence="1" id="KW-0472">Membrane</keyword>
<dbReference type="Proteomes" id="UP000002316">
    <property type="component" value="Chromosome 10"/>
</dbReference>
<organism evidence="2 3">
    <name type="scientific">Trypanosoma brucei gambiense (strain MHOM/CI/86/DAL972)</name>
    <dbReference type="NCBI Taxonomy" id="679716"/>
    <lineage>
        <taxon>Eukaryota</taxon>
        <taxon>Discoba</taxon>
        <taxon>Euglenozoa</taxon>
        <taxon>Kinetoplastea</taxon>
        <taxon>Metakinetoplastina</taxon>
        <taxon>Trypanosomatida</taxon>
        <taxon>Trypanosomatidae</taxon>
        <taxon>Trypanosoma</taxon>
    </lineage>
</organism>
<evidence type="ECO:0000256" key="1">
    <source>
        <dbReference type="SAM" id="Phobius"/>
    </source>
</evidence>
<evidence type="ECO:0000313" key="2">
    <source>
        <dbReference type="EMBL" id="CBH15172.1"/>
    </source>
</evidence>
<feature type="transmembrane region" description="Helical" evidence="1">
    <location>
        <begin position="49"/>
        <end position="68"/>
    </location>
</feature>
<dbReference type="AlphaFoldDB" id="D0A1N0"/>
<keyword evidence="1" id="KW-1133">Transmembrane helix</keyword>
<dbReference type="RefSeq" id="XP_011777438.1">
    <property type="nucleotide sequence ID" value="XM_011779136.1"/>
</dbReference>
<accession>D0A1N0</accession>
<name>D0A1N0_TRYB9</name>
<feature type="transmembrane region" description="Helical" evidence="1">
    <location>
        <begin position="74"/>
        <end position="102"/>
    </location>
</feature>
<protein>
    <submittedName>
        <fullName evidence="2">Uncharacterized protein</fullName>
    </submittedName>
</protein>
<dbReference type="KEGG" id="tbg:TbgDal_X2560"/>
<dbReference type="EMBL" id="FN554973">
    <property type="protein sequence ID" value="CBH15172.1"/>
    <property type="molecule type" value="Genomic_DNA"/>
</dbReference>
<keyword evidence="1" id="KW-0812">Transmembrane</keyword>
<dbReference type="GeneID" id="23865313"/>
<reference evidence="3" key="1">
    <citation type="journal article" date="2010" name="PLoS Negl. Trop. Dis.">
        <title>The genome sequence of Trypanosoma brucei gambiense, causative agent of chronic human african trypanosomiasis.</title>
        <authorList>
            <person name="Jackson A.P."/>
            <person name="Sanders M."/>
            <person name="Berry A."/>
            <person name="McQuillan J."/>
            <person name="Aslett M.A."/>
            <person name="Quail M.A."/>
            <person name="Chukualim B."/>
            <person name="Capewell P."/>
            <person name="MacLeod A."/>
            <person name="Melville S.E."/>
            <person name="Gibson W."/>
            <person name="Barry J.D."/>
            <person name="Berriman M."/>
            <person name="Hertz-Fowler C."/>
        </authorList>
    </citation>
    <scope>NUCLEOTIDE SEQUENCE [LARGE SCALE GENOMIC DNA]</scope>
    <source>
        <strain evidence="3">MHOM/CI/86/DAL972</strain>
    </source>
</reference>
<sequence>MKKIKKLLGAPLFSRYSSQQHSFKSTNPAVLRFSAVIYPQIFYHDALRLLITTPHYVSFPVFVSAYYLPPLRVVVFWLLLLLLSIHFLFRSYSVLIVIVFSLH</sequence>
<proteinExistence type="predicted"/>
<gene>
    <name evidence="2" type="ORF">TbgDal_X2560</name>
</gene>